<sequence length="360" mass="38443">MELSGIALAQGFWEQVVGPLLARRWPGLPVVAGRFGTGSDVLGLDDATSRDHDWGLRLSLLLDDGNPGTGNGGGDRVAEIDAHLQAALPRTWNGFPIRFPVTGDPREHHRVEVATVRGFASARLGLDPGEPWDSLDWLSVTGQSVLEVTAGPVFIGPSQTPGAFELLRRRLARYPDDVELVVVAAAWAQLAEELPLLGRTADSGDEVGSRIITARLARVAVHLGFVLEQRWSPYPKWAGSVFAGLPAAGAAAPGLRRALTGGTWREREAGLAEALGVLHAVQAGRGLPVAPRAVEPFFARPYLGVPDAAVDLLRAGVVDPVLRALPRGVGAVEQWVDAVDVLVDPLRRRALVDAWRSPRP</sequence>
<gene>
    <name evidence="2" type="ORF">ACFFVI_08735</name>
</gene>
<dbReference type="Pfam" id="PF13228">
    <property type="entry name" value="DUF4037"/>
    <property type="match status" value="1"/>
</dbReference>
<evidence type="ECO:0000313" key="3">
    <source>
        <dbReference type="Proteomes" id="UP001589748"/>
    </source>
</evidence>
<dbReference type="InterPro" id="IPR025117">
    <property type="entry name" value="DUF4037"/>
</dbReference>
<evidence type="ECO:0000313" key="2">
    <source>
        <dbReference type="EMBL" id="MFB9377054.1"/>
    </source>
</evidence>
<feature type="domain" description="DUF4037" evidence="1">
    <location>
        <begin position="137"/>
        <end position="237"/>
    </location>
</feature>
<dbReference type="RefSeq" id="WP_380135235.1">
    <property type="nucleotide sequence ID" value="NZ_JBHLUI010000003.1"/>
</dbReference>
<comment type="caution">
    <text evidence="2">The sequence shown here is derived from an EMBL/GenBank/DDBJ whole genome shotgun (WGS) entry which is preliminary data.</text>
</comment>
<name>A0ABV5LSK8_9ACTN</name>
<keyword evidence="3" id="KW-1185">Reference proteome</keyword>
<dbReference type="EMBL" id="JBHMDM010000004">
    <property type="protein sequence ID" value="MFB9377054.1"/>
    <property type="molecule type" value="Genomic_DNA"/>
</dbReference>
<organism evidence="2 3">
    <name type="scientific">Kineococcus gynurae</name>
    <dbReference type="NCBI Taxonomy" id="452979"/>
    <lineage>
        <taxon>Bacteria</taxon>
        <taxon>Bacillati</taxon>
        <taxon>Actinomycetota</taxon>
        <taxon>Actinomycetes</taxon>
        <taxon>Kineosporiales</taxon>
        <taxon>Kineosporiaceae</taxon>
        <taxon>Kineococcus</taxon>
    </lineage>
</organism>
<proteinExistence type="predicted"/>
<dbReference type="Proteomes" id="UP001589748">
    <property type="component" value="Unassembled WGS sequence"/>
</dbReference>
<reference evidence="2 3" key="1">
    <citation type="submission" date="2024-09" db="EMBL/GenBank/DDBJ databases">
        <authorList>
            <person name="Sun Q."/>
            <person name="Mori K."/>
        </authorList>
    </citation>
    <scope>NUCLEOTIDE SEQUENCE [LARGE SCALE GENOMIC DNA]</scope>
    <source>
        <strain evidence="2 3">TISTR 1856</strain>
    </source>
</reference>
<protein>
    <submittedName>
        <fullName evidence="2">DUF4037 domain-containing protein</fullName>
    </submittedName>
</protein>
<evidence type="ECO:0000259" key="1">
    <source>
        <dbReference type="Pfam" id="PF13228"/>
    </source>
</evidence>
<accession>A0ABV5LSK8</accession>